<evidence type="ECO:0000256" key="6">
    <source>
        <dbReference type="ARBA" id="ARBA00023239"/>
    </source>
</evidence>
<comment type="similarity">
    <text evidence="7">Belongs to the aldolase class II family. MtnB subfamily.</text>
</comment>
<dbReference type="EMBL" id="KC503391">
    <property type="protein sequence ID" value="AGT02557.1"/>
    <property type="molecule type" value="Genomic_DNA"/>
</dbReference>
<sequence length="239" mass="26469">MSNAAVAVSDAHPEHPRNLIPELCRNFYRLGWATGTGGGISIRLGDKYYVAPSGVQKERIEPDDVFILDAQQQVTAEPANLACKALKVSECTPLFFNAYTLRGAGACLHTHSQNVVLISLICGSEFRISHQEMLKGIPNGRPAGADGKKHNLGFRDTLVIPIIENTDREINLEERMAECIKANPTATAVIVRRHGMYVWGDTWQKAKGAAECIDYLMELALRMRQMGLEWEPKPETVPQ</sequence>
<dbReference type="InterPro" id="IPR027514">
    <property type="entry name" value="Salvage_MtnB_euk"/>
</dbReference>
<keyword evidence="1 7" id="KW-0963">Cytoplasm</keyword>
<protein>
    <recommendedName>
        <fullName evidence="7">Probable methylthioribulose-1-phosphate dehydratase</fullName>
        <shortName evidence="7">MTRu-1-P dehydratase</shortName>
        <ecNumber evidence="7">4.2.1.109</ecNumber>
    </recommendedName>
</protein>
<dbReference type="HAMAP" id="MF_03116">
    <property type="entry name" value="Salvage_MtnB_euk"/>
    <property type="match status" value="1"/>
</dbReference>
<evidence type="ECO:0000256" key="5">
    <source>
        <dbReference type="ARBA" id="ARBA00023167"/>
    </source>
</evidence>
<dbReference type="InterPro" id="IPR036409">
    <property type="entry name" value="Aldolase_II/adducin_N_sf"/>
</dbReference>
<evidence type="ECO:0000259" key="8">
    <source>
        <dbReference type="SMART" id="SM01007"/>
    </source>
</evidence>
<feature type="binding site" evidence="7">
    <location>
        <position position="111"/>
    </location>
    <ligand>
        <name>Zn(2+)</name>
        <dbReference type="ChEBI" id="CHEBI:29105"/>
    </ligand>
</feature>
<comment type="pathway">
    <text evidence="7">Amino-acid biosynthesis; L-methionine biosynthesis via salvage pathway; L-methionine from S-methyl-5-thio-alpha-D-ribose 1-phosphate: step 2/6.</text>
</comment>
<feature type="binding site" evidence="7">
    <location>
        <position position="91"/>
    </location>
    <ligand>
        <name>substrate</name>
    </ligand>
</feature>
<accession>U5KL72</accession>
<dbReference type="PANTHER" id="PTHR10640:SF7">
    <property type="entry name" value="METHYLTHIORIBULOSE-1-PHOSPHATE DEHYDRATASE"/>
    <property type="match status" value="1"/>
</dbReference>
<evidence type="ECO:0000256" key="1">
    <source>
        <dbReference type="ARBA" id="ARBA00022490"/>
    </source>
</evidence>
<dbReference type="GO" id="GO:0046570">
    <property type="term" value="F:methylthioribulose 1-phosphate dehydratase activity"/>
    <property type="evidence" value="ECO:0007669"/>
    <property type="project" value="UniProtKB-UniRule"/>
</dbReference>
<keyword evidence="4 7" id="KW-0862">Zinc</keyword>
<dbReference type="FunFam" id="3.40.225.10:FF:000003">
    <property type="entry name" value="Methylthioribulose-1-phosphate dehydratase"/>
    <property type="match status" value="1"/>
</dbReference>
<evidence type="ECO:0000256" key="4">
    <source>
        <dbReference type="ARBA" id="ARBA00022833"/>
    </source>
</evidence>
<feature type="binding site" evidence="7">
    <location>
        <position position="194"/>
    </location>
    <ligand>
        <name>Zn(2+)</name>
        <dbReference type="ChEBI" id="CHEBI:29105"/>
    </ligand>
</feature>
<keyword evidence="3 7" id="KW-0479">Metal-binding</keyword>
<dbReference type="NCBIfam" id="TIGR03328">
    <property type="entry name" value="salvage_mtnB"/>
    <property type="match status" value="1"/>
</dbReference>
<dbReference type="AlphaFoldDB" id="U5KL72"/>
<dbReference type="PANTHER" id="PTHR10640">
    <property type="entry name" value="METHYLTHIORIBULOSE-1-PHOSPHATE DEHYDRATASE"/>
    <property type="match status" value="1"/>
</dbReference>
<dbReference type="GO" id="GO:0005737">
    <property type="term" value="C:cytoplasm"/>
    <property type="evidence" value="ECO:0007669"/>
    <property type="project" value="UniProtKB-SubCell"/>
</dbReference>
<dbReference type="EC" id="4.2.1.109" evidence="7"/>
<evidence type="ECO:0000256" key="2">
    <source>
        <dbReference type="ARBA" id="ARBA00022605"/>
    </source>
</evidence>
<keyword evidence="2 7" id="KW-0028">Amino-acid biosynthesis</keyword>
<keyword evidence="6 7" id="KW-0456">Lyase</keyword>
<comment type="function">
    <text evidence="7">Catalyzes the dehydration of methylthioribulose-1-phosphate (MTRu-1-P) into 2,3-diketo-5-methylthiopentyl-1-phosphate (DK-MTP-1-P).</text>
</comment>
<feature type="active site" description="Proton donor/acceptor" evidence="7">
    <location>
        <position position="132"/>
    </location>
</feature>
<dbReference type="SMART" id="SM01007">
    <property type="entry name" value="Aldolase_II"/>
    <property type="match status" value="1"/>
</dbReference>
<dbReference type="SUPFAM" id="SSF53639">
    <property type="entry name" value="AraD/HMP-PK domain-like"/>
    <property type="match status" value="1"/>
</dbReference>
<dbReference type="Pfam" id="PF00596">
    <property type="entry name" value="Aldolase_II"/>
    <property type="match status" value="1"/>
</dbReference>
<dbReference type="InterPro" id="IPR001303">
    <property type="entry name" value="Aldolase_II/adducin_N"/>
</dbReference>
<evidence type="ECO:0000313" key="9">
    <source>
        <dbReference type="EMBL" id="AGT02557.1"/>
    </source>
</evidence>
<feature type="binding site" evidence="7">
    <location>
        <position position="109"/>
    </location>
    <ligand>
        <name>Zn(2+)</name>
        <dbReference type="ChEBI" id="CHEBI:29105"/>
    </ligand>
</feature>
<feature type="domain" description="Class II aldolase/adducin N-terminal" evidence="8">
    <location>
        <begin position="18"/>
        <end position="221"/>
    </location>
</feature>
<evidence type="ECO:0000256" key="3">
    <source>
        <dbReference type="ARBA" id="ARBA00022723"/>
    </source>
</evidence>
<dbReference type="Gene3D" id="3.40.225.10">
    <property type="entry name" value="Class II aldolase/adducin N-terminal domain"/>
    <property type="match status" value="1"/>
</dbReference>
<comment type="catalytic activity">
    <reaction evidence="7">
        <text>5-(methylsulfanyl)-D-ribulose 1-phosphate = 5-methylsulfanyl-2,3-dioxopentyl phosphate + H2O</text>
        <dbReference type="Rhea" id="RHEA:15549"/>
        <dbReference type="ChEBI" id="CHEBI:15377"/>
        <dbReference type="ChEBI" id="CHEBI:58548"/>
        <dbReference type="ChEBI" id="CHEBI:58828"/>
        <dbReference type="EC" id="4.2.1.109"/>
    </reaction>
</comment>
<comment type="subcellular location">
    <subcellularLocation>
        <location evidence="7">Cytoplasm</location>
    </subcellularLocation>
</comment>
<reference evidence="9" key="1">
    <citation type="submission" date="2013-01" db="EMBL/GenBank/DDBJ databases">
        <title>Genomic Cooperation Between Trypanosomatids and Their Bacterial Endosymbionts in the Synthesis of Essential Amino Acids Heavily Influenced by Multiple Lateral Gene Transfer Events.</title>
        <authorList>
            <person name="Alves J.M.P."/>
            <person name="Klein C."/>
            <person name="Maia da Silva F."/>
            <person name="Costa Martins A.G."/>
            <person name="Serrano M.G."/>
            <person name="Buck G.A."/>
            <person name="Vasconcelos A.T.R."/>
            <person name="France-Sagot M."/>
            <person name="Teixeira M.M.G."/>
            <person name="Motta M.C.M."/>
            <person name="Camargo E.P."/>
        </authorList>
    </citation>
    <scope>NUCLEOTIDE SEQUENCE</scope>
</reference>
<dbReference type="GO" id="GO:0008270">
    <property type="term" value="F:zinc ion binding"/>
    <property type="evidence" value="ECO:0007669"/>
    <property type="project" value="UniProtKB-UniRule"/>
</dbReference>
<name>U5KL72_HERMU</name>
<dbReference type="InterPro" id="IPR017714">
    <property type="entry name" value="MethylthioRu-1-P_deHdtase_MtnB"/>
</dbReference>
<keyword evidence="5 7" id="KW-0486">Methionine biosynthesis</keyword>
<evidence type="ECO:0000256" key="7">
    <source>
        <dbReference type="HAMAP-Rule" id="MF_03116"/>
    </source>
</evidence>
<comment type="cofactor">
    <cofactor evidence="7">
        <name>Zn(2+)</name>
        <dbReference type="ChEBI" id="CHEBI:29105"/>
    </cofactor>
    <text evidence="7">Binds 1 zinc ion per subunit.</text>
</comment>
<organism evidence="9">
    <name type="scientific">Herpetomonas muscarum</name>
    <dbReference type="NCBI Taxonomy" id="5718"/>
    <lineage>
        <taxon>Eukaryota</taxon>
        <taxon>Discoba</taxon>
        <taxon>Euglenozoa</taxon>
        <taxon>Kinetoplastea</taxon>
        <taxon>Metakinetoplastina</taxon>
        <taxon>Trypanosomatida</taxon>
        <taxon>Trypanosomatidae</taxon>
        <taxon>Herpetomonas</taxon>
    </lineage>
</organism>
<dbReference type="GO" id="GO:0019509">
    <property type="term" value="P:L-methionine salvage from methylthioadenosine"/>
    <property type="evidence" value="ECO:0007669"/>
    <property type="project" value="UniProtKB-UniRule"/>
</dbReference>
<dbReference type="UniPathway" id="UPA00904">
    <property type="reaction ID" value="UER00875"/>
</dbReference>
<proteinExistence type="inferred from homology"/>